<dbReference type="Gene3D" id="1.10.3210.10">
    <property type="entry name" value="Hypothetical protein af1432"/>
    <property type="match status" value="2"/>
</dbReference>
<dbReference type="SUPFAM" id="SSF109604">
    <property type="entry name" value="HD-domain/PDEase-like"/>
    <property type="match status" value="2"/>
</dbReference>
<dbReference type="Proteomes" id="UP000194003">
    <property type="component" value="Unassembled WGS sequence"/>
</dbReference>
<dbReference type="InterPro" id="IPR003607">
    <property type="entry name" value="HD/PDEase_dom"/>
</dbReference>
<organism evidence="2 3">
    <name type="scientific">Magnetofaba australis IT-1</name>
    <dbReference type="NCBI Taxonomy" id="1434232"/>
    <lineage>
        <taxon>Bacteria</taxon>
        <taxon>Pseudomonadati</taxon>
        <taxon>Pseudomonadota</taxon>
        <taxon>Magnetococcia</taxon>
        <taxon>Magnetococcales</taxon>
        <taxon>Magnetococcaceae</taxon>
        <taxon>Magnetofaba</taxon>
    </lineage>
</organism>
<feature type="domain" description="HD-GYP" evidence="1">
    <location>
        <begin position="218"/>
        <end position="403"/>
    </location>
</feature>
<keyword evidence="3" id="KW-1185">Reference proteome</keyword>
<feature type="domain" description="HD-GYP" evidence="1">
    <location>
        <begin position="8"/>
        <end position="200"/>
    </location>
</feature>
<dbReference type="GO" id="GO:0008081">
    <property type="term" value="F:phosphoric diester hydrolase activity"/>
    <property type="evidence" value="ECO:0007669"/>
    <property type="project" value="UniProtKB-ARBA"/>
</dbReference>
<evidence type="ECO:0000259" key="1">
    <source>
        <dbReference type="PROSITE" id="PS51832"/>
    </source>
</evidence>
<dbReference type="CDD" id="cd00077">
    <property type="entry name" value="HDc"/>
    <property type="match status" value="2"/>
</dbReference>
<dbReference type="EMBL" id="LVJN01000020">
    <property type="protein sequence ID" value="OSM01670.1"/>
    <property type="molecule type" value="Genomic_DNA"/>
</dbReference>
<protein>
    <submittedName>
        <fullName evidence="2">Putative metal dependent phosphohydrolase</fullName>
    </submittedName>
</protein>
<evidence type="ECO:0000313" key="2">
    <source>
        <dbReference type="EMBL" id="OSM01670.1"/>
    </source>
</evidence>
<dbReference type="AlphaFoldDB" id="A0A1Y2K0U7"/>
<proteinExistence type="predicted"/>
<reference evidence="2 3" key="1">
    <citation type="journal article" date="2016" name="BMC Genomics">
        <title>Combined genomic and structural analyses of a cultured magnetotactic bacterium reveals its niche adaptation to a dynamic environment.</title>
        <authorList>
            <person name="Araujo A.C."/>
            <person name="Morillo V."/>
            <person name="Cypriano J."/>
            <person name="Teixeira L.C."/>
            <person name="Leao P."/>
            <person name="Lyra S."/>
            <person name="Almeida L.G."/>
            <person name="Bazylinski D.A."/>
            <person name="Vasconcellos A.T."/>
            <person name="Abreu F."/>
            <person name="Lins U."/>
        </authorList>
    </citation>
    <scope>NUCLEOTIDE SEQUENCE [LARGE SCALE GENOMIC DNA]</scope>
    <source>
        <strain evidence="2 3">IT-1</strain>
    </source>
</reference>
<gene>
    <name evidence="2" type="ORF">MAIT1_01687</name>
</gene>
<dbReference type="InterPro" id="IPR052020">
    <property type="entry name" value="Cyclic_di-GMP/3'3'-cGAMP_PDE"/>
</dbReference>
<dbReference type="PANTHER" id="PTHR45228">
    <property type="entry name" value="CYCLIC DI-GMP PHOSPHODIESTERASE TM_0186-RELATED"/>
    <property type="match status" value="1"/>
</dbReference>
<dbReference type="STRING" id="1434232.MAIT1_01687"/>
<name>A0A1Y2K0U7_9PROT</name>
<dbReference type="PANTHER" id="PTHR45228:SF5">
    <property type="entry name" value="CYCLIC DI-GMP PHOSPHODIESTERASE VC_1348-RELATED"/>
    <property type="match status" value="1"/>
</dbReference>
<dbReference type="InterPro" id="IPR037522">
    <property type="entry name" value="HD_GYP_dom"/>
</dbReference>
<keyword evidence="2" id="KW-0378">Hydrolase</keyword>
<sequence>MRAMLFDLNRFLIGLSYAIDCVESELLGVTTNHGKRVAYISLRLAQAAGLDDAERFDIAACAILHDNGLAQENLSRPDLQQNRLRQVEDMPDHCDIGEANVSCFPFRSPARDIIKFHHEHWNGAGFFGMRGDAIPLMAQIIGLADFVDLKFRFENPDPGNRERIQAFVQEKRGSAFSPDLAALFEEVSQSTGFWLDLRNHNIQQALSRRTPHHAVEMPWSQVLEVCRAFSRIIDSKSRFTLRHSSGLEEKNGVMATHYGMSADDTLMLRTAAALHDVGKLSIPNAILDKPGKLTDLERARVQEHTYYTRQCLEPIPGFEVITEWAANHHEKLTGDGYPLRLPATALDFNARLMTVLDIYQALTEDRPYREGLTHTVTMEIIDRLTKSGELEPQIVEDVRRVMA</sequence>
<dbReference type="PROSITE" id="PS51832">
    <property type="entry name" value="HD_GYP"/>
    <property type="match status" value="2"/>
</dbReference>
<evidence type="ECO:0000313" key="3">
    <source>
        <dbReference type="Proteomes" id="UP000194003"/>
    </source>
</evidence>
<dbReference type="SMART" id="SM00471">
    <property type="entry name" value="HDc"/>
    <property type="match status" value="2"/>
</dbReference>
<comment type="caution">
    <text evidence="2">The sequence shown here is derived from an EMBL/GenBank/DDBJ whole genome shotgun (WGS) entry which is preliminary data.</text>
</comment>
<dbReference type="Pfam" id="PF13487">
    <property type="entry name" value="HD_5"/>
    <property type="match status" value="2"/>
</dbReference>
<accession>A0A1Y2K0U7</accession>